<dbReference type="KEGG" id="lmq:LMM7_2534"/>
<dbReference type="PATRIC" id="fig|1030009.3.peg.2524"/>
<keyword evidence="1" id="KW-0472">Membrane</keyword>
<evidence type="ECO:0000256" key="1">
    <source>
        <dbReference type="SAM" id="Phobius"/>
    </source>
</evidence>
<evidence type="ECO:0000313" key="2">
    <source>
        <dbReference type="EMBL" id="AEH93539.1"/>
    </source>
</evidence>
<gene>
    <name evidence="2" type="ordered locus">LMM7_2534</name>
</gene>
<feature type="transmembrane region" description="Helical" evidence="1">
    <location>
        <begin position="69"/>
        <end position="88"/>
    </location>
</feature>
<evidence type="ECO:0000313" key="3">
    <source>
        <dbReference type="Proteomes" id="UP000000486"/>
    </source>
</evidence>
<feature type="transmembrane region" description="Helical" evidence="1">
    <location>
        <begin position="10"/>
        <end position="29"/>
    </location>
</feature>
<sequence length="128" mass="14308">MKKLSPMQKFIVITGIIVMIIIAVLAVVWNNNLTVVIGLSIAQFIIIQFVCYVGIYSHMKVGTARGTKLFSWGILTTLLFSAIIFIFATDNFRTYSAAMIALIGYAAALMMREIENTNPANKKQKREE</sequence>
<dbReference type="HOGENOM" id="CLU_1956908_0_0_9"/>
<organism evidence="2 3">
    <name type="scientific">Listeria monocytogenes serotype 4a (strain M7)</name>
    <dbReference type="NCBI Taxonomy" id="1030009"/>
    <lineage>
        <taxon>Bacteria</taxon>
        <taxon>Bacillati</taxon>
        <taxon>Bacillota</taxon>
        <taxon>Bacilli</taxon>
        <taxon>Bacillales</taxon>
        <taxon>Listeriaceae</taxon>
        <taxon>Listeria</taxon>
    </lineage>
</organism>
<dbReference type="Proteomes" id="UP000000486">
    <property type="component" value="Chromosome"/>
</dbReference>
<dbReference type="RefSeq" id="WP_012580760.1">
    <property type="nucleotide sequence ID" value="NC_017537.1"/>
</dbReference>
<proteinExistence type="predicted"/>
<protein>
    <submittedName>
        <fullName evidence="2">Uncharacterized protein</fullName>
    </submittedName>
</protein>
<feature type="transmembrane region" description="Helical" evidence="1">
    <location>
        <begin position="35"/>
        <end position="57"/>
    </location>
</feature>
<keyword evidence="1" id="KW-0812">Transmembrane</keyword>
<dbReference type="AlphaFoldDB" id="A0A0E0UYY6"/>
<name>A0A0E0UYY6_LISMM</name>
<accession>A0A0E0UYY6</accession>
<feature type="transmembrane region" description="Helical" evidence="1">
    <location>
        <begin position="94"/>
        <end position="114"/>
    </location>
</feature>
<dbReference type="EMBL" id="CP002816">
    <property type="protein sequence ID" value="AEH93539.1"/>
    <property type="molecule type" value="Genomic_DNA"/>
</dbReference>
<keyword evidence="1" id="KW-1133">Transmembrane helix</keyword>
<reference evidence="2 3" key="1">
    <citation type="journal article" date="2011" name="J. Bacteriol.">
        <title>Genome sequence of the nonpathogenic Listeria monocytogenes serovar 4a strain M7.</title>
        <authorList>
            <person name="Chen J."/>
            <person name="Xia Y."/>
            <person name="Cheng C."/>
            <person name="Fang C."/>
            <person name="Shan Y."/>
            <person name="Jin G."/>
            <person name="Fang W."/>
        </authorList>
    </citation>
    <scope>NUCLEOTIDE SEQUENCE [LARGE SCALE GENOMIC DNA]</scope>
    <source>
        <strain evidence="2 3">M7</strain>
    </source>
</reference>